<dbReference type="Proteomes" id="UP000789375">
    <property type="component" value="Unassembled WGS sequence"/>
</dbReference>
<keyword evidence="3" id="KW-1185">Reference proteome</keyword>
<dbReference type="EMBL" id="CAJVPP010010066">
    <property type="protein sequence ID" value="CAG8708402.1"/>
    <property type="molecule type" value="Genomic_DNA"/>
</dbReference>
<feature type="non-terminal residue" evidence="2">
    <location>
        <position position="1"/>
    </location>
</feature>
<reference evidence="2" key="1">
    <citation type="submission" date="2021-06" db="EMBL/GenBank/DDBJ databases">
        <authorList>
            <person name="Kallberg Y."/>
            <person name="Tangrot J."/>
            <person name="Rosling A."/>
        </authorList>
    </citation>
    <scope>NUCLEOTIDE SEQUENCE</scope>
    <source>
        <strain evidence="2">87-6 pot B 2015</strain>
    </source>
</reference>
<evidence type="ECO:0000313" key="3">
    <source>
        <dbReference type="Proteomes" id="UP000789375"/>
    </source>
</evidence>
<evidence type="ECO:0000256" key="1">
    <source>
        <dbReference type="SAM" id="MobiDB-lite"/>
    </source>
</evidence>
<sequence length="46" mass="5277">KERAYISDKVVDEINSIILDNNDNDEVDNDDKKIEPVDNDDKGMKP</sequence>
<dbReference type="AlphaFoldDB" id="A0A9N9HVB6"/>
<feature type="non-terminal residue" evidence="2">
    <location>
        <position position="46"/>
    </location>
</feature>
<proteinExistence type="predicted"/>
<accession>A0A9N9HVB6</accession>
<gene>
    <name evidence="2" type="ORF">FMOSSE_LOCUS14167</name>
</gene>
<organism evidence="2 3">
    <name type="scientific">Funneliformis mosseae</name>
    <name type="common">Endomycorrhizal fungus</name>
    <name type="synonym">Glomus mosseae</name>
    <dbReference type="NCBI Taxonomy" id="27381"/>
    <lineage>
        <taxon>Eukaryota</taxon>
        <taxon>Fungi</taxon>
        <taxon>Fungi incertae sedis</taxon>
        <taxon>Mucoromycota</taxon>
        <taxon>Glomeromycotina</taxon>
        <taxon>Glomeromycetes</taxon>
        <taxon>Glomerales</taxon>
        <taxon>Glomeraceae</taxon>
        <taxon>Funneliformis</taxon>
    </lineage>
</organism>
<protein>
    <submittedName>
        <fullName evidence="2">11644_t:CDS:1</fullName>
    </submittedName>
</protein>
<feature type="compositionally biased region" description="Basic and acidic residues" evidence="1">
    <location>
        <begin position="30"/>
        <end position="46"/>
    </location>
</feature>
<comment type="caution">
    <text evidence="2">The sequence shown here is derived from an EMBL/GenBank/DDBJ whole genome shotgun (WGS) entry which is preliminary data.</text>
</comment>
<feature type="region of interest" description="Disordered" evidence="1">
    <location>
        <begin position="21"/>
        <end position="46"/>
    </location>
</feature>
<evidence type="ECO:0000313" key="2">
    <source>
        <dbReference type="EMBL" id="CAG8708402.1"/>
    </source>
</evidence>
<name>A0A9N9HVB6_FUNMO</name>